<evidence type="ECO:0000313" key="2">
    <source>
        <dbReference type="Proteomes" id="UP000053573"/>
    </source>
</evidence>
<comment type="caution">
    <text evidence="1">The sequence shown here is derived from an EMBL/GenBank/DDBJ whole genome shotgun (WGS) entry which is preliminary data.</text>
</comment>
<keyword evidence="2" id="KW-1185">Reference proteome</keyword>
<proteinExistence type="predicted"/>
<reference evidence="2" key="1">
    <citation type="journal article" date="2015" name="PLoS Genet.">
        <title>The dynamic genome and transcriptome of the human fungal pathogen Blastomyces and close relative Emmonsia.</title>
        <authorList>
            <person name="Munoz J.F."/>
            <person name="Gauthier G.M."/>
            <person name="Desjardins C.A."/>
            <person name="Gallo J.E."/>
            <person name="Holder J."/>
            <person name="Sullivan T.D."/>
            <person name="Marty A.J."/>
            <person name="Carmen J.C."/>
            <person name="Chen Z."/>
            <person name="Ding L."/>
            <person name="Gujja S."/>
            <person name="Magrini V."/>
            <person name="Misas E."/>
            <person name="Mitreva M."/>
            <person name="Priest M."/>
            <person name="Saif S."/>
            <person name="Whiston E.A."/>
            <person name="Young S."/>
            <person name="Zeng Q."/>
            <person name="Goldman W.E."/>
            <person name="Mardis E.R."/>
            <person name="Taylor J.W."/>
            <person name="McEwen J.G."/>
            <person name="Clay O.K."/>
            <person name="Klein B.S."/>
            <person name="Cuomo C.A."/>
        </authorList>
    </citation>
    <scope>NUCLEOTIDE SEQUENCE [LARGE SCALE GENOMIC DNA]</scope>
    <source>
        <strain evidence="2">UAMH 139</strain>
    </source>
</reference>
<dbReference type="AlphaFoldDB" id="A0A0H1BC58"/>
<organism evidence="1 2">
    <name type="scientific">Blastomyces silverae</name>
    <dbReference type="NCBI Taxonomy" id="2060906"/>
    <lineage>
        <taxon>Eukaryota</taxon>
        <taxon>Fungi</taxon>
        <taxon>Dikarya</taxon>
        <taxon>Ascomycota</taxon>
        <taxon>Pezizomycotina</taxon>
        <taxon>Eurotiomycetes</taxon>
        <taxon>Eurotiomycetidae</taxon>
        <taxon>Onygenales</taxon>
        <taxon>Ajellomycetaceae</taxon>
        <taxon>Blastomyces</taxon>
    </lineage>
</organism>
<protein>
    <submittedName>
        <fullName evidence="1">Uncharacterized protein</fullName>
    </submittedName>
</protein>
<gene>
    <name evidence="1" type="ORF">EMPG_15867</name>
</gene>
<dbReference type="Proteomes" id="UP000053573">
    <property type="component" value="Unassembled WGS sequence"/>
</dbReference>
<name>A0A0H1BC58_9EURO</name>
<sequence length="120" mass="13734">MAICEDGWTVGCDDSFGKIQVACGHTHNSPNLAWRRNDDAADFIPNWRRNGDNPLLHFLPEFPVSKICTRRRWTSLIMIGAKSNWERQVLANIAIGRLRRIDGRGSSADNFTKRERKLPK</sequence>
<evidence type="ECO:0000313" key="1">
    <source>
        <dbReference type="EMBL" id="KLJ08713.1"/>
    </source>
</evidence>
<dbReference type="EMBL" id="LDEV01002545">
    <property type="protein sequence ID" value="KLJ08713.1"/>
    <property type="molecule type" value="Genomic_DNA"/>
</dbReference>
<accession>A0A0H1BC58</accession>